<reference evidence="3" key="1">
    <citation type="journal article" date="2008" name="Genome Res.">
        <title>The genome of Pelotomaculum thermopropionicum reveals niche-associated evolution in anaerobic microbiota.</title>
        <authorList>
            <person name="Kosaka T."/>
            <person name="Kato S."/>
            <person name="Shimoyama T."/>
            <person name="Ishii S."/>
            <person name="Abe T."/>
            <person name="Watanabe K."/>
        </authorList>
    </citation>
    <scope>NUCLEOTIDE SEQUENCE [LARGE SCALE GENOMIC DNA]</scope>
    <source>
        <strain evidence="3">DSM 13744 / JCM 10971 / SI</strain>
    </source>
</reference>
<gene>
    <name evidence="2" type="ordered locus">PTH_2300</name>
</gene>
<feature type="domain" description="Nif11" evidence="1">
    <location>
        <begin position="1"/>
        <end position="39"/>
    </location>
</feature>
<dbReference type="AlphaFoldDB" id="A5CZU3"/>
<evidence type="ECO:0000313" key="3">
    <source>
        <dbReference type="Proteomes" id="UP000006556"/>
    </source>
</evidence>
<dbReference type="HOGENOM" id="CLU_3237328_0_0_9"/>
<dbReference type="InterPro" id="IPR012903">
    <property type="entry name" value="Nif11"/>
</dbReference>
<dbReference type="KEGG" id="pth:PTH_2300"/>
<evidence type="ECO:0000259" key="1">
    <source>
        <dbReference type="Pfam" id="PF07862"/>
    </source>
</evidence>
<accession>A5CZU3</accession>
<proteinExistence type="predicted"/>
<organism evidence="2 3">
    <name type="scientific">Pelotomaculum thermopropionicum (strain DSM 13744 / JCM 10971 / SI)</name>
    <dbReference type="NCBI Taxonomy" id="370438"/>
    <lineage>
        <taxon>Bacteria</taxon>
        <taxon>Bacillati</taxon>
        <taxon>Bacillota</taxon>
        <taxon>Clostridia</taxon>
        <taxon>Eubacteriales</taxon>
        <taxon>Desulfotomaculaceae</taxon>
        <taxon>Pelotomaculum</taxon>
    </lineage>
</organism>
<dbReference type="EMBL" id="AP009389">
    <property type="protein sequence ID" value="BAF60481.1"/>
    <property type="molecule type" value="Genomic_DNA"/>
</dbReference>
<dbReference type="Proteomes" id="UP000006556">
    <property type="component" value="Chromosome"/>
</dbReference>
<dbReference type="STRING" id="370438.PTH_2300"/>
<keyword evidence="3" id="KW-1185">Reference proteome</keyword>
<name>A5CZU3_PELTS</name>
<protein>
    <recommendedName>
        <fullName evidence="1">Nif11 domain-containing protein</fullName>
    </recommendedName>
</protein>
<dbReference type="Pfam" id="PF07862">
    <property type="entry name" value="Nif11"/>
    <property type="match status" value="1"/>
</dbReference>
<sequence length="43" mass="4800">MSIEDLNKFMQFLAKNEEAAGKVKEIGVENLEAIAAYGGNWRN</sequence>
<evidence type="ECO:0000313" key="2">
    <source>
        <dbReference type="EMBL" id="BAF60481.1"/>
    </source>
</evidence>